<dbReference type="InParanoid" id="Q0F175"/>
<dbReference type="PANTHER" id="PTHR10173:SF57">
    <property type="entry name" value="PEPTIDE-METHIONINE (R)-S-OXIDE REDUCTASE"/>
    <property type="match status" value="1"/>
</dbReference>
<evidence type="ECO:0000256" key="4">
    <source>
        <dbReference type="SAM" id="SignalP"/>
    </source>
</evidence>
<dbReference type="PANTHER" id="PTHR10173">
    <property type="entry name" value="METHIONINE SULFOXIDE REDUCTASE"/>
    <property type="match status" value="1"/>
</dbReference>
<dbReference type="AlphaFoldDB" id="Q0F175"/>
<feature type="signal peptide" evidence="4">
    <location>
        <begin position="1"/>
        <end position="25"/>
    </location>
</feature>
<dbReference type="HOGENOM" id="CLU_031040_8_2_0"/>
<dbReference type="SUPFAM" id="SSF51316">
    <property type="entry name" value="Mss4-like"/>
    <property type="match status" value="1"/>
</dbReference>
<gene>
    <name evidence="6" type="ORF">SPV1_11306</name>
</gene>
<dbReference type="InterPro" id="IPR028427">
    <property type="entry name" value="Met_Sox_Rdtase_MsrB"/>
</dbReference>
<dbReference type="Proteomes" id="UP000005297">
    <property type="component" value="Unassembled WGS sequence"/>
</dbReference>
<dbReference type="eggNOG" id="COG0229">
    <property type="taxonomic scope" value="Bacteria"/>
</dbReference>
<dbReference type="InterPro" id="IPR006311">
    <property type="entry name" value="TAT_signal"/>
</dbReference>
<dbReference type="GO" id="GO:0005737">
    <property type="term" value="C:cytoplasm"/>
    <property type="evidence" value="ECO:0007669"/>
    <property type="project" value="TreeGrafter"/>
</dbReference>
<accession>Q0F175</accession>
<dbReference type="InterPro" id="IPR002579">
    <property type="entry name" value="Met_Sox_Rdtase_MsrB_dom"/>
</dbReference>
<dbReference type="STRING" id="314344.AL013_09110"/>
<dbReference type="NCBIfam" id="TIGR00357">
    <property type="entry name" value="peptide-methionine (R)-S-oxide reductase MsrB"/>
    <property type="match status" value="1"/>
</dbReference>
<dbReference type="PROSITE" id="PS51790">
    <property type="entry name" value="MSRB"/>
    <property type="match status" value="1"/>
</dbReference>
<evidence type="ECO:0000256" key="2">
    <source>
        <dbReference type="ARBA" id="ARBA00023002"/>
    </source>
</evidence>
<dbReference type="OrthoDB" id="5295413at2"/>
<feature type="domain" description="MsrB" evidence="5">
    <location>
        <begin position="39"/>
        <end position="160"/>
    </location>
</feature>
<keyword evidence="7" id="KW-1185">Reference proteome</keyword>
<sequence length="160" mass="17804">MNRRTFIRATLAAVALAALPRSLYAGREAGAIEKLVKTDDEWRKILTPMQFDVLRNEATEPAFSSPLNKEYSKGVYQCAGCELPLFDSSTKFDSGTGWPSFYAPIAGHVETKRDFKLIWPRTEYHCARCGGHQGHVFDDGPAPTGQRWCNNGVALHFIPA</sequence>
<organism evidence="6 7">
    <name type="scientific">Mariprofundus ferrooxydans PV-1</name>
    <dbReference type="NCBI Taxonomy" id="314345"/>
    <lineage>
        <taxon>Bacteria</taxon>
        <taxon>Pseudomonadati</taxon>
        <taxon>Pseudomonadota</taxon>
        <taxon>Candidatius Mariprofundia</taxon>
        <taxon>Mariprofundales</taxon>
        <taxon>Mariprofundaceae</taxon>
        <taxon>Mariprofundus</taxon>
    </lineage>
</organism>
<dbReference type="Pfam" id="PF01641">
    <property type="entry name" value="SelR"/>
    <property type="match status" value="1"/>
</dbReference>
<evidence type="ECO:0000256" key="1">
    <source>
        <dbReference type="ARBA" id="ARBA00012499"/>
    </source>
</evidence>
<name>Q0F175_9PROT</name>
<dbReference type="EMBL" id="AATS01000003">
    <property type="protein sequence ID" value="EAU55316.1"/>
    <property type="molecule type" value="Genomic_DNA"/>
</dbReference>
<dbReference type="Gene3D" id="2.170.150.20">
    <property type="entry name" value="Peptide methionine sulfoxide reductase"/>
    <property type="match status" value="1"/>
</dbReference>
<dbReference type="GO" id="GO:0030091">
    <property type="term" value="P:protein repair"/>
    <property type="evidence" value="ECO:0007669"/>
    <property type="project" value="InterPro"/>
</dbReference>
<protein>
    <recommendedName>
        <fullName evidence="1">peptide-methionine (R)-S-oxide reductase</fullName>
        <ecNumber evidence="1">1.8.4.12</ecNumber>
    </recommendedName>
</protein>
<dbReference type="GO" id="GO:0006979">
    <property type="term" value="P:response to oxidative stress"/>
    <property type="evidence" value="ECO:0007669"/>
    <property type="project" value="InterPro"/>
</dbReference>
<reference evidence="6 7" key="1">
    <citation type="submission" date="2006-09" db="EMBL/GenBank/DDBJ databases">
        <authorList>
            <person name="Emerson D."/>
            <person name="Ferriera S."/>
            <person name="Johnson J."/>
            <person name="Kravitz S."/>
            <person name="Halpern A."/>
            <person name="Remington K."/>
            <person name="Beeson K."/>
            <person name="Tran B."/>
            <person name="Rogers Y.-H."/>
            <person name="Friedman R."/>
            <person name="Venter J.C."/>
        </authorList>
    </citation>
    <scope>NUCLEOTIDE SEQUENCE [LARGE SCALE GENOMIC DNA]</scope>
    <source>
        <strain evidence="6 7">PV-1</strain>
    </source>
</reference>
<dbReference type="RefSeq" id="WP_009849779.1">
    <property type="nucleotide sequence ID" value="NZ_DS022294.1"/>
</dbReference>
<comment type="catalytic activity">
    <reaction evidence="3">
        <text>L-methionyl-[protein] + [thioredoxin]-disulfide + H2O = L-methionyl-(R)-S-oxide-[protein] + [thioredoxin]-dithiol</text>
        <dbReference type="Rhea" id="RHEA:24164"/>
        <dbReference type="Rhea" id="RHEA-COMP:10698"/>
        <dbReference type="Rhea" id="RHEA-COMP:10700"/>
        <dbReference type="Rhea" id="RHEA-COMP:12313"/>
        <dbReference type="Rhea" id="RHEA-COMP:12314"/>
        <dbReference type="ChEBI" id="CHEBI:15377"/>
        <dbReference type="ChEBI" id="CHEBI:16044"/>
        <dbReference type="ChEBI" id="CHEBI:29950"/>
        <dbReference type="ChEBI" id="CHEBI:45764"/>
        <dbReference type="ChEBI" id="CHEBI:50058"/>
        <dbReference type="EC" id="1.8.4.12"/>
    </reaction>
</comment>
<evidence type="ECO:0000313" key="6">
    <source>
        <dbReference type="EMBL" id="EAU55316.1"/>
    </source>
</evidence>
<evidence type="ECO:0000313" key="7">
    <source>
        <dbReference type="Proteomes" id="UP000005297"/>
    </source>
</evidence>
<keyword evidence="2" id="KW-0560">Oxidoreductase</keyword>
<evidence type="ECO:0000256" key="3">
    <source>
        <dbReference type="ARBA" id="ARBA00048488"/>
    </source>
</evidence>
<dbReference type="PROSITE" id="PS51318">
    <property type="entry name" value="TAT"/>
    <property type="match status" value="1"/>
</dbReference>
<evidence type="ECO:0000259" key="5">
    <source>
        <dbReference type="PROSITE" id="PS51790"/>
    </source>
</evidence>
<dbReference type="InterPro" id="IPR011057">
    <property type="entry name" value="Mss4-like_sf"/>
</dbReference>
<keyword evidence="4" id="KW-0732">Signal</keyword>
<comment type="caution">
    <text evidence="6">The sequence shown here is derived from an EMBL/GenBank/DDBJ whole genome shotgun (WGS) entry which is preliminary data.</text>
</comment>
<dbReference type="GO" id="GO:0033743">
    <property type="term" value="F:peptide-methionine (R)-S-oxide reductase activity"/>
    <property type="evidence" value="ECO:0007669"/>
    <property type="project" value="UniProtKB-EC"/>
</dbReference>
<feature type="chain" id="PRO_5004171321" description="peptide-methionine (R)-S-oxide reductase" evidence="4">
    <location>
        <begin position="26"/>
        <end position="160"/>
    </location>
</feature>
<proteinExistence type="predicted"/>
<dbReference type="EC" id="1.8.4.12" evidence="1"/>